<comment type="caution">
    <text evidence="5">The sequence shown here is derived from an EMBL/GenBank/DDBJ whole genome shotgun (WGS) entry which is preliminary data.</text>
</comment>
<dbReference type="GO" id="GO:0008483">
    <property type="term" value="F:transaminase activity"/>
    <property type="evidence" value="ECO:0007669"/>
    <property type="project" value="UniProtKB-KW"/>
</dbReference>
<reference evidence="5" key="1">
    <citation type="submission" date="2016-12" db="EMBL/GenBank/DDBJ databases">
        <title>Discovery of methanogenic haloarchaea.</title>
        <authorList>
            <person name="Sorokin D.Y."/>
            <person name="Makarova K.S."/>
            <person name="Abbas B."/>
            <person name="Ferrer M."/>
            <person name="Golyshin P.N."/>
        </authorList>
    </citation>
    <scope>NUCLEOTIDE SEQUENCE [LARGE SCALE GENOMIC DNA]</scope>
    <source>
        <strain evidence="5">HMET1</strain>
    </source>
</reference>
<dbReference type="PANTHER" id="PTHR42885">
    <property type="entry name" value="HISTIDINOL-PHOSPHATE AMINOTRANSFERASE-RELATED"/>
    <property type="match status" value="1"/>
</dbReference>
<proteinExistence type="inferred from homology"/>
<protein>
    <recommendedName>
        <fullName evidence="3">Aminotransferase</fullName>
        <ecNumber evidence="3">2.6.1.-</ecNumber>
    </recommendedName>
</protein>
<dbReference type="STRING" id="1903181.BTN85_0925"/>
<dbReference type="Proteomes" id="UP000185744">
    <property type="component" value="Unassembled WGS sequence"/>
</dbReference>
<organism evidence="5 6">
    <name type="scientific">Methanohalarchaeum thermophilum</name>
    <dbReference type="NCBI Taxonomy" id="1903181"/>
    <lineage>
        <taxon>Archaea</taxon>
        <taxon>Methanobacteriati</taxon>
        <taxon>Methanobacteriota</taxon>
        <taxon>Methanonatronarchaeia</taxon>
        <taxon>Methanonatronarchaeales</taxon>
        <taxon>Methanonatronarchaeaceae</taxon>
        <taxon>Candidatus Methanohalarchaeum</taxon>
    </lineage>
</organism>
<dbReference type="InterPro" id="IPR004838">
    <property type="entry name" value="NHTrfase_class1_PyrdxlP-BS"/>
</dbReference>
<dbReference type="InterPro" id="IPR004839">
    <property type="entry name" value="Aminotransferase_I/II_large"/>
</dbReference>
<dbReference type="PROSITE" id="PS00105">
    <property type="entry name" value="AA_TRANSFER_CLASS_1"/>
    <property type="match status" value="1"/>
</dbReference>
<name>A0A1Q6DVP7_METT1</name>
<comment type="similarity">
    <text evidence="3">Belongs to the class-I pyridoxal-phosphate-dependent aminotransferase family.</text>
</comment>
<dbReference type="EMBL" id="MSDW01000001">
    <property type="protein sequence ID" value="OKY78434.1"/>
    <property type="molecule type" value="Genomic_DNA"/>
</dbReference>
<dbReference type="Pfam" id="PF00155">
    <property type="entry name" value="Aminotran_1_2"/>
    <property type="match status" value="1"/>
</dbReference>
<keyword evidence="6" id="KW-1185">Reference proteome</keyword>
<evidence type="ECO:0000313" key="5">
    <source>
        <dbReference type="EMBL" id="OKY78434.1"/>
    </source>
</evidence>
<dbReference type="SUPFAM" id="SSF53383">
    <property type="entry name" value="PLP-dependent transferases"/>
    <property type="match status" value="1"/>
</dbReference>
<dbReference type="InParanoid" id="A0A1Q6DVP7"/>
<keyword evidence="2" id="KW-0663">Pyridoxal phosphate</keyword>
<dbReference type="EC" id="2.6.1.-" evidence="3"/>
<evidence type="ECO:0000256" key="3">
    <source>
        <dbReference type="RuleBase" id="RU000481"/>
    </source>
</evidence>
<gene>
    <name evidence="5" type="ORF">BTN85_0925</name>
</gene>
<evidence type="ECO:0000259" key="4">
    <source>
        <dbReference type="Pfam" id="PF00155"/>
    </source>
</evidence>
<evidence type="ECO:0000313" key="6">
    <source>
        <dbReference type="Proteomes" id="UP000185744"/>
    </source>
</evidence>
<dbReference type="CDD" id="cd00609">
    <property type="entry name" value="AAT_like"/>
    <property type="match status" value="1"/>
</dbReference>
<evidence type="ECO:0000256" key="1">
    <source>
        <dbReference type="ARBA" id="ARBA00001933"/>
    </source>
</evidence>
<keyword evidence="3" id="KW-0808">Transferase</keyword>
<comment type="cofactor">
    <cofactor evidence="1 3">
        <name>pyridoxal 5'-phosphate</name>
        <dbReference type="ChEBI" id="CHEBI:597326"/>
    </cofactor>
</comment>
<feature type="domain" description="Aminotransferase class I/classII large" evidence="4">
    <location>
        <begin position="33"/>
        <end position="356"/>
    </location>
</feature>
<evidence type="ECO:0000256" key="2">
    <source>
        <dbReference type="ARBA" id="ARBA00022898"/>
    </source>
</evidence>
<dbReference type="InterPro" id="IPR015424">
    <property type="entry name" value="PyrdxlP-dep_Trfase"/>
</dbReference>
<dbReference type="PANTHER" id="PTHR42885:SF1">
    <property type="entry name" value="THREONINE-PHOSPHATE DECARBOXYLASE"/>
    <property type="match status" value="1"/>
</dbReference>
<dbReference type="InterPro" id="IPR015421">
    <property type="entry name" value="PyrdxlP-dep_Trfase_major"/>
</dbReference>
<dbReference type="Gene3D" id="3.40.640.10">
    <property type="entry name" value="Type I PLP-dependent aspartate aminotransferase-like (Major domain)"/>
    <property type="match status" value="1"/>
</dbReference>
<sequence>MFEPIDAVQDLDVPHHGGLKRKELKKFGLSVDEVIDFSASLNPFGPPDFILSYIEEVSENDIFHYPEREPNKFVSDISNLYDVKRENVVVSAGVSELIDLIGKAFIDEEKSVLVPEFTYGEYEPVSKLNGGNLKTIRMPDLKLEANRFINKIEENSVVFICNPNNPTGDLLSKTELNRILEAVKSKDSLLVLDEAYLQFNSVNVDLSDSLDSNLILMKSITKIFGIPGIRIGYGLTSPELKRDLLKVKVPWSVSGLASKISANLFKEEGLSFIDRSRKKINKNKQWIKTRLGRTKFDYIDSETNFILIDVENASKVRKKLLKKGVIVRDCSSFGLPNFIRIGIRRKEENKKLIDALRSI</sequence>
<dbReference type="AlphaFoldDB" id="A0A1Q6DVP7"/>
<keyword evidence="3 5" id="KW-0032">Aminotransferase</keyword>
<accession>A0A1Q6DVP7</accession>
<dbReference type="GO" id="GO:0030170">
    <property type="term" value="F:pyridoxal phosphate binding"/>
    <property type="evidence" value="ECO:0007669"/>
    <property type="project" value="InterPro"/>
</dbReference>
<dbReference type="InterPro" id="IPR015422">
    <property type="entry name" value="PyrdxlP-dep_Trfase_small"/>
</dbReference>
<dbReference type="Gene3D" id="3.90.1150.10">
    <property type="entry name" value="Aspartate Aminotransferase, domain 1"/>
    <property type="match status" value="1"/>
</dbReference>